<comment type="subcellular location">
    <subcellularLocation>
        <location evidence="1">Membrane</location>
        <topology evidence="1">Multi-pass membrane protein</topology>
    </subcellularLocation>
</comment>
<feature type="transmembrane region" description="Helical" evidence="5">
    <location>
        <begin position="95"/>
        <end position="114"/>
    </location>
</feature>
<accession>A0A1M6LIG2</accession>
<evidence type="ECO:0000313" key="7">
    <source>
        <dbReference type="Proteomes" id="UP000184232"/>
    </source>
</evidence>
<organism evidence="6 7">
    <name type="scientific">Flavobacterium haoranii</name>
    <dbReference type="NCBI Taxonomy" id="683124"/>
    <lineage>
        <taxon>Bacteria</taxon>
        <taxon>Pseudomonadati</taxon>
        <taxon>Bacteroidota</taxon>
        <taxon>Flavobacteriia</taxon>
        <taxon>Flavobacteriales</taxon>
        <taxon>Flavobacteriaceae</taxon>
        <taxon>Flavobacterium</taxon>
    </lineage>
</organism>
<dbReference type="STRING" id="683124.SAMN05444337_2500"/>
<protein>
    <submittedName>
        <fullName evidence="6">DoxX protein</fullName>
    </submittedName>
</protein>
<keyword evidence="4 5" id="KW-0472">Membrane</keyword>
<name>A0A1M6LIG2_9FLAO</name>
<keyword evidence="7" id="KW-1185">Reference proteome</keyword>
<dbReference type="EMBL" id="FQZH01000005">
    <property type="protein sequence ID" value="SHJ70905.1"/>
    <property type="molecule type" value="Genomic_DNA"/>
</dbReference>
<feature type="transmembrane region" description="Helical" evidence="5">
    <location>
        <begin position="7"/>
        <end position="23"/>
    </location>
</feature>
<gene>
    <name evidence="6" type="ORF">SAMN05444337_2500</name>
</gene>
<evidence type="ECO:0000256" key="2">
    <source>
        <dbReference type="ARBA" id="ARBA00022692"/>
    </source>
</evidence>
<keyword evidence="3 5" id="KW-1133">Transmembrane helix</keyword>
<sequence length="126" mass="14091">MKVIFYWIIRIFPAIIMLQTLFYKFTAAPESVAIFSKLHAEPFGRIGTGIIELIASILILIPNKSRFGAILGFGTMFGAIISHIFILGINVNHEGGQLFTLAIITIICFGLVLFEERKKISIFQKS</sequence>
<evidence type="ECO:0000256" key="4">
    <source>
        <dbReference type="ARBA" id="ARBA00023136"/>
    </source>
</evidence>
<evidence type="ECO:0000256" key="5">
    <source>
        <dbReference type="SAM" id="Phobius"/>
    </source>
</evidence>
<reference evidence="7" key="1">
    <citation type="submission" date="2016-11" db="EMBL/GenBank/DDBJ databases">
        <authorList>
            <person name="Varghese N."/>
            <person name="Submissions S."/>
        </authorList>
    </citation>
    <scope>NUCLEOTIDE SEQUENCE [LARGE SCALE GENOMIC DNA]</scope>
    <source>
        <strain evidence="7">DSM 22807</strain>
    </source>
</reference>
<dbReference type="InterPro" id="IPR032808">
    <property type="entry name" value="DoxX"/>
</dbReference>
<dbReference type="Proteomes" id="UP000184232">
    <property type="component" value="Unassembled WGS sequence"/>
</dbReference>
<dbReference type="RefSeq" id="WP_072785594.1">
    <property type="nucleotide sequence ID" value="NZ_CP045292.1"/>
</dbReference>
<evidence type="ECO:0000256" key="3">
    <source>
        <dbReference type="ARBA" id="ARBA00022989"/>
    </source>
</evidence>
<evidence type="ECO:0000256" key="1">
    <source>
        <dbReference type="ARBA" id="ARBA00004141"/>
    </source>
</evidence>
<feature type="transmembrane region" description="Helical" evidence="5">
    <location>
        <begin position="68"/>
        <end position="89"/>
    </location>
</feature>
<dbReference type="Pfam" id="PF07681">
    <property type="entry name" value="DoxX"/>
    <property type="match status" value="1"/>
</dbReference>
<dbReference type="AlphaFoldDB" id="A0A1M6LIG2"/>
<keyword evidence="2 5" id="KW-0812">Transmembrane</keyword>
<dbReference type="GO" id="GO:0016020">
    <property type="term" value="C:membrane"/>
    <property type="evidence" value="ECO:0007669"/>
    <property type="project" value="UniProtKB-SubCell"/>
</dbReference>
<evidence type="ECO:0000313" key="6">
    <source>
        <dbReference type="EMBL" id="SHJ70905.1"/>
    </source>
</evidence>
<dbReference type="OrthoDB" id="8161897at2"/>
<proteinExistence type="predicted"/>
<feature type="transmembrane region" description="Helical" evidence="5">
    <location>
        <begin position="43"/>
        <end position="61"/>
    </location>
</feature>